<proteinExistence type="predicted"/>
<reference evidence="1 2" key="2">
    <citation type="journal article" date="2010" name="Nucleic Acids Res.">
        <title>BeetleBase in 2010: revisions to provide comprehensive genomic information for Tribolium castaneum.</title>
        <authorList>
            <person name="Kim H.S."/>
            <person name="Murphy T."/>
            <person name="Xia J."/>
            <person name="Caragea D."/>
            <person name="Park Y."/>
            <person name="Beeman R.W."/>
            <person name="Lorenzen M.D."/>
            <person name="Butcher S."/>
            <person name="Manak J.R."/>
            <person name="Brown S.J."/>
        </authorList>
    </citation>
    <scope>NUCLEOTIDE SEQUENCE [LARGE SCALE GENOMIC DNA]</scope>
    <source>
        <strain evidence="1 2">Georgia GA2</strain>
    </source>
</reference>
<protein>
    <submittedName>
        <fullName evidence="1">Uncharacterized protein</fullName>
    </submittedName>
</protein>
<gene>
    <name evidence="1" type="primary">AUGUSTUS-3.0.2_31819</name>
    <name evidence="1" type="ORF">TcasGA2_TC031819</name>
</gene>
<reference evidence="1 2" key="1">
    <citation type="journal article" date="2008" name="Nature">
        <title>The genome of the model beetle and pest Tribolium castaneum.</title>
        <authorList>
            <consortium name="Tribolium Genome Sequencing Consortium"/>
            <person name="Richards S."/>
            <person name="Gibbs R.A."/>
            <person name="Weinstock G.M."/>
            <person name="Brown S.J."/>
            <person name="Denell R."/>
            <person name="Beeman R.W."/>
            <person name="Gibbs R."/>
            <person name="Beeman R.W."/>
            <person name="Brown S.J."/>
            <person name="Bucher G."/>
            <person name="Friedrich M."/>
            <person name="Grimmelikhuijzen C.J."/>
            <person name="Klingler M."/>
            <person name="Lorenzen M."/>
            <person name="Richards S."/>
            <person name="Roth S."/>
            <person name="Schroder R."/>
            <person name="Tautz D."/>
            <person name="Zdobnov E.M."/>
            <person name="Muzny D."/>
            <person name="Gibbs R.A."/>
            <person name="Weinstock G.M."/>
            <person name="Attaway T."/>
            <person name="Bell S."/>
            <person name="Buhay C.J."/>
            <person name="Chandrabose M.N."/>
            <person name="Chavez D."/>
            <person name="Clerk-Blankenburg K.P."/>
            <person name="Cree A."/>
            <person name="Dao M."/>
            <person name="Davis C."/>
            <person name="Chacko J."/>
            <person name="Dinh H."/>
            <person name="Dugan-Rocha S."/>
            <person name="Fowler G."/>
            <person name="Garner T.T."/>
            <person name="Garnes J."/>
            <person name="Gnirke A."/>
            <person name="Hawes A."/>
            <person name="Hernandez J."/>
            <person name="Hines S."/>
            <person name="Holder M."/>
            <person name="Hume J."/>
            <person name="Jhangiani S.N."/>
            <person name="Joshi V."/>
            <person name="Khan Z.M."/>
            <person name="Jackson L."/>
            <person name="Kovar C."/>
            <person name="Kowis A."/>
            <person name="Lee S."/>
            <person name="Lewis L.R."/>
            <person name="Margolis J."/>
            <person name="Morgan M."/>
            <person name="Nazareth L.V."/>
            <person name="Nguyen N."/>
            <person name="Okwuonu G."/>
            <person name="Parker D."/>
            <person name="Richards S."/>
            <person name="Ruiz S.J."/>
            <person name="Santibanez J."/>
            <person name="Savard J."/>
            <person name="Scherer S.E."/>
            <person name="Schneider B."/>
            <person name="Sodergren E."/>
            <person name="Tautz D."/>
            <person name="Vattahil S."/>
            <person name="Villasana D."/>
            <person name="White C.S."/>
            <person name="Wright R."/>
            <person name="Park Y."/>
            <person name="Beeman R.W."/>
            <person name="Lord J."/>
            <person name="Oppert B."/>
            <person name="Lorenzen M."/>
            <person name="Brown S."/>
            <person name="Wang L."/>
            <person name="Savard J."/>
            <person name="Tautz D."/>
            <person name="Richards S."/>
            <person name="Weinstock G."/>
            <person name="Gibbs R.A."/>
            <person name="Liu Y."/>
            <person name="Worley K."/>
            <person name="Weinstock G."/>
            <person name="Elsik C.G."/>
            <person name="Reese J.T."/>
            <person name="Elhaik E."/>
            <person name="Landan G."/>
            <person name="Graur D."/>
            <person name="Arensburger P."/>
            <person name="Atkinson P."/>
            <person name="Beeman R.W."/>
            <person name="Beidler J."/>
            <person name="Brown S.J."/>
            <person name="Demuth J.P."/>
            <person name="Drury D.W."/>
            <person name="Du Y.Z."/>
            <person name="Fujiwara H."/>
            <person name="Lorenzen M."/>
            <person name="Maselli V."/>
            <person name="Osanai M."/>
            <person name="Park Y."/>
            <person name="Robertson H.M."/>
            <person name="Tu Z."/>
            <person name="Wang J.J."/>
            <person name="Wang S."/>
            <person name="Richards S."/>
            <person name="Song H."/>
            <person name="Zhang L."/>
            <person name="Sodergren E."/>
            <person name="Werner D."/>
            <person name="Stanke M."/>
            <person name="Morgenstern B."/>
            <person name="Solovyev V."/>
            <person name="Kosarev P."/>
            <person name="Brown G."/>
            <person name="Chen H.C."/>
            <person name="Ermolaeva O."/>
            <person name="Hlavina W."/>
            <person name="Kapustin Y."/>
            <person name="Kiryutin B."/>
            <person name="Kitts P."/>
            <person name="Maglott D."/>
            <person name="Pruitt K."/>
            <person name="Sapojnikov V."/>
            <person name="Souvorov A."/>
            <person name="Mackey A.J."/>
            <person name="Waterhouse R.M."/>
            <person name="Wyder S."/>
            <person name="Zdobnov E.M."/>
            <person name="Zdobnov E.M."/>
            <person name="Wyder S."/>
            <person name="Kriventseva E.V."/>
            <person name="Kadowaki T."/>
            <person name="Bork P."/>
            <person name="Aranda M."/>
            <person name="Bao R."/>
            <person name="Beermann A."/>
            <person name="Berns N."/>
            <person name="Bolognesi R."/>
            <person name="Bonneton F."/>
            <person name="Bopp D."/>
            <person name="Brown S.J."/>
            <person name="Bucher G."/>
            <person name="Butts T."/>
            <person name="Chaumot A."/>
            <person name="Denell R.E."/>
            <person name="Ferrier D.E."/>
            <person name="Friedrich M."/>
            <person name="Gordon C.M."/>
            <person name="Jindra M."/>
            <person name="Klingler M."/>
            <person name="Lan Q."/>
            <person name="Lattorff H.M."/>
            <person name="Laudet V."/>
            <person name="von Levetsow C."/>
            <person name="Liu Z."/>
            <person name="Lutz R."/>
            <person name="Lynch J.A."/>
            <person name="da Fonseca R.N."/>
            <person name="Posnien N."/>
            <person name="Reuter R."/>
            <person name="Roth S."/>
            <person name="Savard J."/>
            <person name="Schinko J.B."/>
            <person name="Schmitt C."/>
            <person name="Schoppmeier M."/>
            <person name="Schroder R."/>
            <person name="Shippy T.D."/>
            <person name="Simonnet F."/>
            <person name="Marques-Souza H."/>
            <person name="Tautz D."/>
            <person name="Tomoyasu Y."/>
            <person name="Trauner J."/>
            <person name="Van der Zee M."/>
            <person name="Vervoort M."/>
            <person name="Wittkopp N."/>
            <person name="Wimmer E.A."/>
            <person name="Yang X."/>
            <person name="Jones A.K."/>
            <person name="Sattelle D.B."/>
            <person name="Ebert P.R."/>
            <person name="Nelson D."/>
            <person name="Scott J.G."/>
            <person name="Beeman R.W."/>
            <person name="Muthukrishnan S."/>
            <person name="Kramer K.J."/>
            <person name="Arakane Y."/>
            <person name="Beeman R.W."/>
            <person name="Zhu Q."/>
            <person name="Hogenkamp D."/>
            <person name="Dixit R."/>
            <person name="Oppert B."/>
            <person name="Jiang H."/>
            <person name="Zou Z."/>
            <person name="Marshall J."/>
            <person name="Elpidina E."/>
            <person name="Vinokurov K."/>
            <person name="Oppert C."/>
            <person name="Zou Z."/>
            <person name="Evans J."/>
            <person name="Lu Z."/>
            <person name="Zhao P."/>
            <person name="Sumathipala N."/>
            <person name="Altincicek B."/>
            <person name="Vilcinskas A."/>
            <person name="Williams M."/>
            <person name="Hultmark D."/>
            <person name="Hetru C."/>
            <person name="Jiang H."/>
            <person name="Grimmelikhuijzen C.J."/>
            <person name="Hauser F."/>
            <person name="Cazzamali G."/>
            <person name="Williamson M."/>
            <person name="Park Y."/>
            <person name="Li B."/>
            <person name="Tanaka Y."/>
            <person name="Predel R."/>
            <person name="Neupert S."/>
            <person name="Schachtner J."/>
            <person name="Verleyen P."/>
            <person name="Raible F."/>
            <person name="Bork P."/>
            <person name="Friedrich M."/>
            <person name="Walden K.K."/>
            <person name="Robertson H.M."/>
            <person name="Angeli S."/>
            <person name="Foret S."/>
            <person name="Bucher G."/>
            <person name="Schuetz S."/>
            <person name="Maleszka R."/>
            <person name="Wimmer E.A."/>
            <person name="Beeman R.W."/>
            <person name="Lorenzen M."/>
            <person name="Tomoyasu Y."/>
            <person name="Miller S.C."/>
            <person name="Grossmann D."/>
            <person name="Bucher G."/>
        </authorList>
    </citation>
    <scope>NUCLEOTIDE SEQUENCE [LARGE SCALE GENOMIC DNA]</scope>
    <source>
        <strain evidence="1 2">Georgia GA2</strain>
    </source>
</reference>
<sequence>MLVSSWSMTNISVTCKLKKAPTNAYNVIDIIPVAGIGHSIILTR</sequence>
<dbReference type="Proteomes" id="UP000007266">
    <property type="component" value="Unassembled WGS sequence"/>
</dbReference>
<name>A0A139WPU6_TRICA</name>
<dbReference type="InParanoid" id="A0A139WPU6"/>
<evidence type="ECO:0000313" key="1">
    <source>
        <dbReference type="EMBL" id="KYB29915.1"/>
    </source>
</evidence>
<organism evidence="1 2">
    <name type="scientific">Tribolium castaneum</name>
    <name type="common">Red flour beetle</name>
    <dbReference type="NCBI Taxonomy" id="7070"/>
    <lineage>
        <taxon>Eukaryota</taxon>
        <taxon>Metazoa</taxon>
        <taxon>Ecdysozoa</taxon>
        <taxon>Arthropoda</taxon>
        <taxon>Hexapoda</taxon>
        <taxon>Insecta</taxon>
        <taxon>Pterygota</taxon>
        <taxon>Neoptera</taxon>
        <taxon>Endopterygota</taxon>
        <taxon>Coleoptera</taxon>
        <taxon>Polyphaga</taxon>
        <taxon>Cucujiformia</taxon>
        <taxon>Tenebrionidae</taxon>
        <taxon>Tenebrionidae incertae sedis</taxon>
        <taxon>Tribolium</taxon>
    </lineage>
</organism>
<dbReference type="EMBL" id="KQ973148">
    <property type="protein sequence ID" value="KYB29915.1"/>
    <property type="molecule type" value="Genomic_DNA"/>
</dbReference>
<keyword evidence="2" id="KW-1185">Reference proteome</keyword>
<accession>A0A139WPU6</accession>
<evidence type="ECO:0000313" key="2">
    <source>
        <dbReference type="Proteomes" id="UP000007266"/>
    </source>
</evidence>
<dbReference type="AlphaFoldDB" id="A0A139WPU6"/>